<feature type="compositionally biased region" description="Basic residues" evidence="1">
    <location>
        <begin position="451"/>
        <end position="460"/>
    </location>
</feature>
<dbReference type="Proteomes" id="UP001412067">
    <property type="component" value="Unassembled WGS sequence"/>
</dbReference>
<feature type="compositionally biased region" description="Polar residues" evidence="1">
    <location>
        <begin position="406"/>
        <end position="421"/>
    </location>
</feature>
<accession>A0ABR2MCN3</accession>
<feature type="region of interest" description="Disordered" evidence="1">
    <location>
        <begin position="114"/>
        <end position="154"/>
    </location>
</feature>
<feature type="compositionally biased region" description="Polar residues" evidence="1">
    <location>
        <begin position="376"/>
        <end position="388"/>
    </location>
</feature>
<feature type="compositionally biased region" description="Basic and acidic residues" evidence="1">
    <location>
        <begin position="440"/>
        <end position="450"/>
    </location>
</feature>
<proteinExistence type="predicted"/>
<evidence type="ECO:0000256" key="1">
    <source>
        <dbReference type="SAM" id="MobiDB-lite"/>
    </source>
</evidence>
<comment type="caution">
    <text evidence="2">The sequence shown here is derived from an EMBL/GenBank/DDBJ whole genome shotgun (WGS) entry which is preliminary data.</text>
</comment>
<feature type="region of interest" description="Disordered" evidence="1">
    <location>
        <begin position="340"/>
        <end position="360"/>
    </location>
</feature>
<feature type="compositionally biased region" description="Low complexity" evidence="1">
    <location>
        <begin position="129"/>
        <end position="143"/>
    </location>
</feature>
<gene>
    <name evidence="2" type="ORF">KSP40_PGU009006</name>
</gene>
<keyword evidence="3" id="KW-1185">Reference proteome</keyword>
<protein>
    <submittedName>
        <fullName evidence="2">Uncharacterized protein</fullName>
    </submittedName>
</protein>
<dbReference type="EMBL" id="JBBWWR010000009">
    <property type="protein sequence ID" value="KAK8961461.1"/>
    <property type="molecule type" value="Genomic_DNA"/>
</dbReference>
<evidence type="ECO:0000313" key="2">
    <source>
        <dbReference type="EMBL" id="KAK8961461.1"/>
    </source>
</evidence>
<feature type="region of interest" description="Disordered" evidence="1">
    <location>
        <begin position="405"/>
        <end position="478"/>
    </location>
</feature>
<name>A0ABR2MCN3_9ASPA</name>
<reference evidence="2 3" key="1">
    <citation type="journal article" date="2022" name="Nat. Plants">
        <title>Genomes of leafy and leafless Platanthera orchids illuminate the evolution of mycoheterotrophy.</title>
        <authorList>
            <person name="Li M.H."/>
            <person name="Liu K.W."/>
            <person name="Li Z."/>
            <person name="Lu H.C."/>
            <person name="Ye Q.L."/>
            <person name="Zhang D."/>
            <person name="Wang J.Y."/>
            <person name="Li Y.F."/>
            <person name="Zhong Z.M."/>
            <person name="Liu X."/>
            <person name="Yu X."/>
            <person name="Liu D.K."/>
            <person name="Tu X.D."/>
            <person name="Liu B."/>
            <person name="Hao Y."/>
            <person name="Liao X.Y."/>
            <person name="Jiang Y.T."/>
            <person name="Sun W.H."/>
            <person name="Chen J."/>
            <person name="Chen Y.Q."/>
            <person name="Ai Y."/>
            <person name="Zhai J.W."/>
            <person name="Wu S.S."/>
            <person name="Zhou Z."/>
            <person name="Hsiao Y.Y."/>
            <person name="Wu W.L."/>
            <person name="Chen Y.Y."/>
            <person name="Lin Y.F."/>
            <person name="Hsu J.L."/>
            <person name="Li C.Y."/>
            <person name="Wang Z.W."/>
            <person name="Zhao X."/>
            <person name="Zhong W.Y."/>
            <person name="Ma X.K."/>
            <person name="Ma L."/>
            <person name="Huang J."/>
            <person name="Chen G.Z."/>
            <person name="Huang M.Z."/>
            <person name="Huang L."/>
            <person name="Peng D.H."/>
            <person name="Luo Y.B."/>
            <person name="Zou S.Q."/>
            <person name="Chen S.P."/>
            <person name="Lan S."/>
            <person name="Tsai W.C."/>
            <person name="Van de Peer Y."/>
            <person name="Liu Z.J."/>
        </authorList>
    </citation>
    <scope>NUCLEOTIDE SEQUENCE [LARGE SCALE GENOMIC DNA]</scope>
    <source>
        <strain evidence="2">Lor288</strain>
    </source>
</reference>
<evidence type="ECO:0000313" key="3">
    <source>
        <dbReference type="Proteomes" id="UP001412067"/>
    </source>
</evidence>
<sequence>MGWFPGFCEGLRERMPPPARLGVCFSALWPRFPTPVTDRINKYGFHRTLEDRIHLLFGIARSPDLGRETTSNALANEAYVLFFYTLSSKYLTERERDINFNRITSPGTADIIKQKPSTAFVQSKSPKIRQSSSKRTTRSRSQSNNQIETEVREETELKPVLSPLAARAALASLVHELPEKSCYFSGGEEFLKLKDSQQSDGTGVTELSALEATSNSVKSTCNHQIRVLLPTNSSKIKDDYTSIEVTNPPITSSNSHGTSNLSANQEKEMEASRDYKAIIPQNSNLENGEKTKIPTSTRITRSQQIKPEVTFLGAEPANSRNSVFDKGSFSKSPCFQVEELSSNDDEDMEGSLTKKSPGLTIGTGRRIPTKQRKKCSSNIDMSTETGNKANEIGSHEVKGKKFISTHVDSTSETDSTAQRNELATKKRRRVSCKYSMGSDIKNEENHETAKKNRVSSKKALKATPARSSPRLACPLRTR</sequence>
<feature type="region of interest" description="Disordered" evidence="1">
    <location>
        <begin position="370"/>
        <end position="389"/>
    </location>
</feature>
<organism evidence="2 3">
    <name type="scientific">Platanthera guangdongensis</name>
    <dbReference type="NCBI Taxonomy" id="2320717"/>
    <lineage>
        <taxon>Eukaryota</taxon>
        <taxon>Viridiplantae</taxon>
        <taxon>Streptophyta</taxon>
        <taxon>Embryophyta</taxon>
        <taxon>Tracheophyta</taxon>
        <taxon>Spermatophyta</taxon>
        <taxon>Magnoliopsida</taxon>
        <taxon>Liliopsida</taxon>
        <taxon>Asparagales</taxon>
        <taxon>Orchidaceae</taxon>
        <taxon>Orchidoideae</taxon>
        <taxon>Orchideae</taxon>
        <taxon>Orchidinae</taxon>
        <taxon>Platanthera</taxon>
    </lineage>
</organism>
<feature type="compositionally biased region" description="Polar residues" evidence="1">
    <location>
        <begin position="115"/>
        <end position="125"/>
    </location>
</feature>